<keyword evidence="4" id="KW-1185">Reference proteome</keyword>
<dbReference type="SUPFAM" id="SSF53756">
    <property type="entry name" value="UDP-Glycosyltransferase/glycogen phosphorylase"/>
    <property type="match status" value="1"/>
</dbReference>
<dbReference type="OrthoDB" id="9765330at2"/>
<feature type="domain" description="Glycosyl transferase family 1" evidence="1">
    <location>
        <begin position="196"/>
        <end position="364"/>
    </location>
</feature>
<dbReference type="GO" id="GO:0016757">
    <property type="term" value="F:glycosyltransferase activity"/>
    <property type="evidence" value="ECO:0007669"/>
    <property type="project" value="InterPro"/>
</dbReference>
<dbReference type="CDD" id="cd03822">
    <property type="entry name" value="GT4_mannosyltransferase-like"/>
    <property type="match status" value="1"/>
</dbReference>
<dbReference type="PANTHER" id="PTHR12526:SF572">
    <property type="entry name" value="BLL5144 PROTEIN"/>
    <property type="match status" value="1"/>
</dbReference>
<dbReference type="InterPro" id="IPR001296">
    <property type="entry name" value="Glyco_trans_1"/>
</dbReference>
<dbReference type="Pfam" id="PF13439">
    <property type="entry name" value="Glyco_transf_4"/>
    <property type="match status" value="1"/>
</dbReference>
<reference evidence="3 4" key="1">
    <citation type="submission" date="2016-10" db="EMBL/GenBank/DDBJ databases">
        <authorList>
            <person name="de Groot N.N."/>
        </authorList>
    </citation>
    <scope>NUCLEOTIDE SEQUENCE [LARGE SCALE GENOMIC DNA]</scope>
    <source>
        <strain evidence="3 4">DSM 21668</strain>
    </source>
</reference>
<dbReference type="InterPro" id="IPR028098">
    <property type="entry name" value="Glyco_trans_4-like_N"/>
</dbReference>
<organism evidence="3 4">
    <name type="scientific">Siphonobacter aquaeclarae</name>
    <dbReference type="NCBI Taxonomy" id="563176"/>
    <lineage>
        <taxon>Bacteria</taxon>
        <taxon>Pseudomonadati</taxon>
        <taxon>Bacteroidota</taxon>
        <taxon>Cytophagia</taxon>
        <taxon>Cytophagales</taxon>
        <taxon>Cytophagaceae</taxon>
        <taxon>Siphonobacter</taxon>
    </lineage>
</organism>
<evidence type="ECO:0000313" key="4">
    <source>
        <dbReference type="Proteomes" id="UP000198901"/>
    </source>
</evidence>
<evidence type="ECO:0000313" key="3">
    <source>
        <dbReference type="EMBL" id="SDM40425.1"/>
    </source>
</evidence>
<name>A0A1G9T010_9BACT</name>
<evidence type="ECO:0000259" key="1">
    <source>
        <dbReference type="Pfam" id="PF00534"/>
    </source>
</evidence>
<accession>A0A1G9T010</accession>
<gene>
    <name evidence="3" type="ORF">SAMN04488090_3344</name>
</gene>
<dbReference type="Pfam" id="PF00534">
    <property type="entry name" value="Glycos_transf_1"/>
    <property type="match status" value="1"/>
</dbReference>
<dbReference type="EMBL" id="FNGS01000006">
    <property type="protein sequence ID" value="SDM40425.1"/>
    <property type="molecule type" value="Genomic_DNA"/>
</dbReference>
<dbReference type="Proteomes" id="UP000198901">
    <property type="component" value="Unassembled WGS sequence"/>
</dbReference>
<feature type="domain" description="Glycosyltransferase subfamily 4-like N-terminal" evidence="2">
    <location>
        <begin position="28"/>
        <end position="179"/>
    </location>
</feature>
<dbReference type="AlphaFoldDB" id="A0A1G9T010"/>
<dbReference type="RefSeq" id="WP_093204729.1">
    <property type="nucleotide sequence ID" value="NZ_FNGS01000006.1"/>
</dbReference>
<protein>
    <submittedName>
        <fullName evidence="3">Glycosyltransferase involved in cell wall bisynthesis</fullName>
    </submittedName>
</protein>
<sequence length="763" mass="85305">MNQSLSPSAPVARVAFLGNYMPRQCGIATFTTHLRTHFQQRFPESESFVVAVEDHPGAYDYPAEVRYTFSQENRREYAQAARYLNESGAEVVSIQHEYGIYGGESGRCLLDLVGRLTVPVVTTFHTVLEHPSATQEQVMRELAALSARVVVMSEKGRFFLEEVYGIETGKIAVIPHGIPDVAFLNPETVKPAFGLDGRKVVLTFGLISPNKGIETAIAALPAVVEKHPELMYVVLGATHPNLVREQGEAYREELIRLATELGVGNHVRFENQFVSQERLIDYLQMADVYLTPYLNQAQITSGTLAYSVGCGKAVVSTPYWHAEELLADGRGVLVPFRSETAVSAALIHLFDDPAYRQELREKAYAYSRPMVWSETVDQYRRLFSNAVPRDVASIPDALPPLKLDHLFRLTDSTGILQHARYTLPHREEGYCTDDTARALLLLSWLDADGEIVDARIPWMIDSYASFLNHAFLPQTGRFRNFMSYGREWLETTGSDDSHGRALWAVGGLLARTRRSDLRNWARDLFHRGLPVVLAMHSPRAWAFTMLGITEYLHRYPGEVEIRKTRTELGNRLCGLFRQAARPHWHWFEPVLSYDNARLPQALLCSDQPDHQELGLHTLEWLRDIQTAPEGHFRPVGSDGVFVPGQAPALFDQQPLEAAASVGAYLAAFAYSGQDLWREAAVTAFQWYLGRNDTGLCVYDEVSGGCYDGLQPGSVNLNQGAESCLSYLMARSEIRAVPFFSSVKPISHIVANGTDRALSPDHSS</sequence>
<keyword evidence="3" id="KW-0808">Transferase</keyword>
<dbReference type="PANTHER" id="PTHR12526">
    <property type="entry name" value="GLYCOSYLTRANSFERASE"/>
    <property type="match status" value="1"/>
</dbReference>
<evidence type="ECO:0000259" key="2">
    <source>
        <dbReference type="Pfam" id="PF13439"/>
    </source>
</evidence>
<dbReference type="STRING" id="563176.SAMN04488090_3344"/>
<dbReference type="Gene3D" id="3.40.50.2000">
    <property type="entry name" value="Glycogen Phosphorylase B"/>
    <property type="match status" value="2"/>
</dbReference>
<proteinExistence type="predicted"/>